<name>A0ABR3WZR9_9PEZI</name>
<feature type="region of interest" description="Disordered" evidence="1">
    <location>
        <begin position="743"/>
        <end position="766"/>
    </location>
</feature>
<evidence type="ECO:0000313" key="2">
    <source>
        <dbReference type="EMBL" id="KAL1868963.1"/>
    </source>
</evidence>
<dbReference type="Proteomes" id="UP001586593">
    <property type="component" value="Unassembled WGS sequence"/>
</dbReference>
<feature type="region of interest" description="Disordered" evidence="1">
    <location>
        <begin position="183"/>
        <end position="246"/>
    </location>
</feature>
<feature type="region of interest" description="Disordered" evidence="1">
    <location>
        <begin position="339"/>
        <end position="363"/>
    </location>
</feature>
<feature type="compositionally biased region" description="Polar residues" evidence="1">
    <location>
        <begin position="406"/>
        <end position="416"/>
    </location>
</feature>
<reference evidence="2 3" key="1">
    <citation type="journal article" date="2024" name="Commun. Biol.">
        <title>Comparative genomic analysis of thermophilic fungi reveals convergent evolutionary adaptations and gene losses.</title>
        <authorList>
            <person name="Steindorff A.S."/>
            <person name="Aguilar-Pontes M.V."/>
            <person name="Robinson A.J."/>
            <person name="Andreopoulos B."/>
            <person name="LaButti K."/>
            <person name="Kuo A."/>
            <person name="Mondo S."/>
            <person name="Riley R."/>
            <person name="Otillar R."/>
            <person name="Haridas S."/>
            <person name="Lipzen A."/>
            <person name="Grimwood J."/>
            <person name="Schmutz J."/>
            <person name="Clum A."/>
            <person name="Reid I.D."/>
            <person name="Moisan M.C."/>
            <person name="Butler G."/>
            <person name="Nguyen T.T.M."/>
            <person name="Dewar K."/>
            <person name="Conant G."/>
            <person name="Drula E."/>
            <person name="Henrissat B."/>
            <person name="Hansel C."/>
            <person name="Singer S."/>
            <person name="Hutchinson M.I."/>
            <person name="de Vries R.P."/>
            <person name="Natvig D.O."/>
            <person name="Powell A.J."/>
            <person name="Tsang A."/>
            <person name="Grigoriev I.V."/>
        </authorList>
    </citation>
    <scope>NUCLEOTIDE SEQUENCE [LARGE SCALE GENOMIC DNA]</scope>
    <source>
        <strain evidence="2 3">ATCC 24622</strain>
    </source>
</reference>
<accession>A0ABR3WZR9</accession>
<feature type="region of interest" description="Disordered" evidence="1">
    <location>
        <begin position="601"/>
        <end position="647"/>
    </location>
</feature>
<feature type="compositionally biased region" description="Polar residues" evidence="1">
    <location>
        <begin position="59"/>
        <end position="70"/>
    </location>
</feature>
<proteinExistence type="predicted"/>
<keyword evidence="3" id="KW-1185">Reference proteome</keyword>
<gene>
    <name evidence="2" type="ORF">VTK73DRAFT_3424</name>
</gene>
<evidence type="ECO:0000313" key="3">
    <source>
        <dbReference type="Proteomes" id="UP001586593"/>
    </source>
</evidence>
<feature type="compositionally biased region" description="Basic residues" evidence="1">
    <location>
        <begin position="428"/>
        <end position="437"/>
    </location>
</feature>
<feature type="region of interest" description="Disordered" evidence="1">
    <location>
        <begin position="381"/>
        <end position="530"/>
    </location>
</feature>
<comment type="caution">
    <text evidence="2">The sequence shown here is derived from an EMBL/GenBank/DDBJ whole genome shotgun (WGS) entry which is preliminary data.</text>
</comment>
<feature type="compositionally biased region" description="Basic and acidic residues" evidence="1">
    <location>
        <begin position="498"/>
        <end position="515"/>
    </location>
</feature>
<evidence type="ECO:0000256" key="1">
    <source>
        <dbReference type="SAM" id="MobiDB-lite"/>
    </source>
</evidence>
<organism evidence="2 3">
    <name type="scientific">Phialemonium thermophilum</name>
    <dbReference type="NCBI Taxonomy" id="223376"/>
    <lineage>
        <taxon>Eukaryota</taxon>
        <taxon>Fungi</taxon>
        <taxon>Dikarya</taxon>
        <taxon>Ascomycota</taxon>
        <taxon>Pezizomycotina</taxon>
        <taxon>Sordariomycetes</taxon>
        <taxon>Sordariomycetidae</taxon>
        <taxon>Cephalothecales</taxon>
        <taxon>Cephalothecaceae</taxon>
        <taxon>Phialemonium</taxon>
    </lineage>
</organism>
<dbReference type="EMBL" id="JAZHXJ010000205">
    <property type="protein sequence ID" value="KAL1868963.1"/>
    <property type="molecule type" value="Genomic_DNA"/>
</dbReference>
<feature type="region of interest" description="Disordered" evidence="1">
    <location>
        <begin position="46"/>
        <end position="90"/>
    </location>
</feature>
<feature type="compositionally biased region" description="Basic and acidic residues" evidence="1">
    <location>
        <begin position="606"/>
        <end position="622"/>
    </location>
</feature>
<sequence>MAQGQVLAQVAAAPSSDALLLAPEEQHQIRECERLVRFRDAVLSGSHPRIKPPHLVTKSAGSPANSSTAPTGPAVPGEGNATNKKSQVEDLLRSDQANDQPAGGRSFASGNLEIDPVLLEKSRDLIRAEIQLKRARIERVLKEQVEQRRAPTKASLQATEPLADFDLADVLSKALALVQSTSATAAQSADDTVANASSSDSFDDNTFYSSQHDTPDLSHSSPRPNDSEDDQMRDSSPYEPVLDPSPVAPAEALRSALAGTSSNSYATSALHQYLPFPAASQPAGLASAFPESSRNTTQNNVKIPGLHAIQQAKAAPEFGTEARLQPSQYPIQGAELRLSMGRPTSQPPSPLIRAHNLSPIAPQPAHVSPLALARQQPIHLQQESQQIVETRRATPPQVAALRKGPSATSSGTSPEGSPQGRRPVERKKSNKKKKRKAERSMVESGRASPLVKAEPSSPSPPNAASYMRPSKRPRQMQRSQDDLSYDEPSYGLPQRNMSDSEYRDHYQRRDYEEIRGPVPYDRLGNPPPTRQVIQQVATSAPRYERQYLDDRQAPPPNAAVRPVSVRPVSPEAYSLEYGQGEAREAHRGDLYARPERYYVDSSTRYNDPRDNHHIDMRPEVDRRRSRSPVTYERPRSVMPPPSRIPPTRVVVDELPRDYVDSAQPVPLVRQSMIPSAHSGDPEIIYERSVPVHSVPNRTDYFRDDGVIYRRASPIYAPQRRVVTQPDVGCHDYRIYREREYSARPGAYPRDGFPPPRSYDQDARLAAEPPRDYAMSRTGSVRPMGDATPYEAGGSIERRGTAMPPRSDFVPRATSLWPADAPRYDVPQGYERRVPDSGDYLRAASARPIDPPRYEPSAEYRPENVWRAEPSAGEYRLPPGVQPEIRREIVHRPGLMPAPRPFSVRPVESGHPVLRQEYRGGSGDVRYERAVYRGGEDVVYVDHRGVGSIDSYGQPPRNNQ</sequence>
<feature type="compositionally biased region" description="Low complexity" evidence="1">
    <location>
        <begin position="183"/>
        <end position="210"/>
    </location>
</feature>
<protein>
    <submittedName>
        <fullName evidence="2">Uncharacterized protein</fullName>
    </submittedName>
</protein>
<feature type="region of interest" description="Disordered" evidence="1">
    <location>
        <begin position="826"/>
        <end position="856"/>
    </location>
</feature>